<evidence type="ECO:0000313" key="1">
    <source>
        <dbReference type="EMBL" id="SIT47927.1"/>
    </source>
</evidence>
<keyword evidence="2" id="KW-1185">Reference proteome</keyword>
<evidence type="ECO:0000313" key="2">
    <source>
        <dbReference type="Proteomes" id="UP000195569"/>
    </source>
</evidence>
<proteinExistence type="predicted"/>
<dbReference type="Proteomes" id="UP000195569">
    <property type="component" value="Unassembled WGS sequence"/>
</dbReference>
<comment type="caution">
    <text evidence="1">The sequence shown here is derived from an EMBL/GenBank/DDBJ whole genome shotgun (WGS) entry which is preliminary data.</text>
</comment>
<accession>A0A1N7SKJ3</accession>
<protein>
    <submittedName>
        <fullName evidence="1">Uncharacterized protein</fullName>
    </submittedName>
</protein>
<sequence>MRTIVRNRRRIFCCNGTSKRMTYVVAGHTFNAISHFCLV</sequence>
<dbReference type="AlphaFoldDB" id="A0A1N7SKJ3"/>
<organism evidence="1 2">
    <name type="scientific">Paraburkholderia piptadeniae</name>
    <dbReference type="NCBI Taxonomy" id="1701573"/>
    <lineage>
        <taxon>Bacteria</taxon>
        <taxon>Pseudomonadati</taxon>
        <taxon>Pseudomonadota</taxon>
        <taxon>Betaproteobacteria</taxon>
        <taxon>Burkholderiales</taxon>
        <taxon>Burkholderiaceae</taxon>
        <taxon>Paraburkholderia</taxon>
    </lineage>
</organism>
<name>A0A1N7SKJ3_9BURK</name>
<dbReference type="EMBL" id="CYGY02000061">
    <property type="protein sequence ID" value="SIT47927.1"/>
    <property type="molecule type" value="Genomic_DNA"/>
</dbReference>
<reference evidence="1" key="1">
    <citation type="submission" date="2016-12" db="EMBL/GenBank/DDBJ databases">
        <authorList>
            <person name="Moulin L."/>
        </authorList>
    </citation>
    <scope>NUCLEOTIDE SEQUENCE [LARGE SCALE GENOMIC DNA]</scope>
    <source>
        <strain evidence="1">STM 7183</strain>
    </source>
</reference>
<gene>
    <name evidence="1" type="ORF">BN2476_610029</name>
</gene>